<comment type="caution">
    <text evidence="1">The sequence shown here is derived from an EMBL/GenBank/DDBJ whole genome shotgun (WGS) entry which is preliminary data.</text>
</comment>
<gene>
    <name evidence="1" type="ORF">ACFLLB_14035</name>
</gene>
<dbReference type="Proteomes" id="UP001596115">
    <property type="component" value="Unassembled WGS sequence"/>
</dbReference>
<name>A0ABW1N2S1_9GAMM</name>
<evidence type="ECO:0000313" key="2">
    <source>
        <dbReference type="Proteomes" id="UP001596115"/>
    </source>
</evidence>
<protein>
    <submittedName>
        <fullName evidence="1">Uncharacterized protein</fullName>
    </submittedName>
</protein>
<dbReference type="EMBL" id="JBHRFL010000025">
    <property type="protein sequence ID" value="MFC6070696.1"/>
    <property type="molecule type" value="Genomic_DNA"/>
</dbReference>
<reference evidence="1 2" key="1">
    <citation type="submission" date="2024-09" db="EMBL/GenBank/DDBJ databases">
        <title>Whole genome analysis of Stenotrophomonas geniculata MK-1, and its biological control impact on peanut foliage fungus diseases.</title>
        <authorList>
            <person name="Ahsan T."/>
        </authorList>
    </citation>
    <scope>NUCLEOTIDE SEQUENCE [LARGE SCALE GENOMIC DNA]</scope>
    <source>
        <strain evidence="1 2">MK-1</strain>
    </source>
</reference>
<feature type="non-terminal residue" evidence="1">
    <location>
        <position position="1"/>
    </location>
</feature>
<sequence>DIEALLANGCGGVSRMDAATELTGTYLQRPPQPDPPRHPTECTLLLLLLLLLRLRRVQGAALPTNPTLRTSG</sequence>
<keyword evidence="2" id="KW-1185">Reference proteome</keyword>
<evidence type="ECO:0000313" key="1">
    <source>
        <dbReference type="EMBL" id="MFC6070696.1"/>
    </source>
</evidence>
<organism evidence="1 2">
    <name type="scientific">Stenotrophomonas geniculata</name>
    <dbReference type="NCBI Taxonomy" id="86188"/>
    <lineage>
        <taxon>Bacteria</taxon>
        <taxon>Pseudomonadati</taxon>
        <taxon>Pseudomonadota</taxon>
        <taxon>Gammaproteobacteria</taxon>
        <taxon>Lysobacterales</taxon>
        <taxon>Lysobacteraceae</taxon>
        <taxon>Stenotrophomonas</taxon>
    </lineage>
</organism>
<accession>A0ABW1N2S1</accession>
<proteinExistence type="predicted"/>